<evidence type="ECO:0000313" key="1">
    <source>
        <dbReference type="EMBL" id="KAJ8896631.1"/>
    </source>
</evidence>
<gene>
    <name evidence="1" type="ORF">PR048_001975</name>
</gene>
<dbReference type="Proteomes" id="UP001159363">
    <property type="component" value="Chromosome 1"/>
</dbReference>
<proteinExistence type="predicted"/>
<organism evidence="1 2">
    <name type="scientific">Dryococelus australis</name>
    <dbReference type="NCBI Taxonomy" id="614101"/>
    <lineage>
        <taxon>Eukaryota</taxon>
        <taxon>Metazoa</taxon>
        <taxon>Ecdysozoa</taxon>
        <taxon>Arthropoda</taxon>
        <taxon>Hexapoda</taxon>
        <taxon>Insecta</taxon>
        <taxon>Pterygota</taxon>
        <taxon>Neoptera</taxon>
        <taxon>Polyneoptera</taxon>
        <taxon>Phasmatodea</taxon>
        <taxon>Verophasmatodea</taxon>
        <taxon>Anareolatae</taxon>
        <taxon>Phasmatidae</taxon>
        <taxon>Eurycanthinae</taxon>
        <taxon>Dryococelus</taxon>
    </lineage>
</organism>
<sequence length="335" mass="38656">MRGAKEKPIGKGNRYGAQPLSPVSLSPRENAALFIYNLPKMESHYCRKSISKVYLEPLFQSQQQLYRMYVENCKSEEKDFVSRFTFSNLLSKKNVALFQPIKVQCDMCEQHKVGQLSDEELGKHMSRKERARAEKQKDKDEALADNCSVLTADFQAVKLAPFLKASALYYKTKLCVHNYTIYNLKTHSVVCSWWNKSEGGTESIKFYFLLSLFPERDYEQLASRVSKSYRHLDRWLWLPEEEQDFGQCPVKSSNRRELYITTEILGERDHGIPLTHCYSSIRPGNKVSAPTVHDVVHHMYSPNGKTLYKLNLEEELKELPSRSKASEGARSTQCS</sequence>
<comment type="caution">
    <text evidence="1">The sequence shown here is derived from an EMBL/GenBank/DDBJ whole genome shotgun (WGS) entry which is preliminary data.</text>
</comment>
<reference evidence="1 2" key="1">
    <citation type="submission" date="2023-02" db="EMBL/GenBank/DDBJ databases">
        <title>LHISI_Scaffold_Assembly.</title>
        <authorList>
            <person name="Stuart O.P."/>
            <person name="Cleave R."/>
            <person name="Magrath M.J.L."/>
            <person name="Mikheyev A.S."/>
        </authorList>
    </citation>
    <scope>NUCLEOTIDE SEQUENCE [LARGE SCALE GENOMIC DNA]</scope>
    <source>
        <strain evidence="1">Daus_M_001</strain>
        <tissue evidence="1">Leg muscle</tissue>
    </source>
</reference>
<protein>
    <submittedName>
        <fullName evidence="1">Uncharacterized protein</fullName>
    </submittedName>
</protein>
<dbReference type="PANTHER" id="PTHR10773">
    <property type="entry name" value="DNA-DIRECTED RNA POLYMERASES I, II, AND III SUBUNIT RPABC2"/>
    <property type="match status" value="1"/>
</dbReference>
<name>A0ABQ9IJY7_9NEOP</name>
<keyword evidence="2" id="KW-1185">Reference proteome</keyword>
<dbReference type="PANTHER" id="PTHR10773:SF19">
    <property type="match status" value="1"/>
</dbReference>
<evidence type="ECO:0000313" key="2">
    <source>
        <dbReference type="Proteomes" id="UP001159363"/>
    </source>
</evidence>
<dbReference type="EMBL" id="JARBHB010000001">
    <property type="protein sequence ID" value="KAJ8896631.1"/>
    <property type="molecule type" value="Genomic_DNA"/>
</dbReference>
<accession>A0ABQ9IJY7</accession>